<dbReference type="Pfam" id="PF00534">
    <property type="entry name" value="Glycos_transf_1"/>
    <property type="match status" value="1"/>
</dbReference>
<keyword evidence="1" id="KW-0328">Glycosyltransferase</keyword>
<dbReference type="InterPro" id="IPR050194">
    <property type="entry name" value="Glycosyltransferase_grp1"/>
</dbReference>
<feature type="domain" description="Glycosyl transferase family 1" evidence="3">
    <location>
        <begin position="179"/>
        <end position="332"/>
    </location>
</feature>
<dbReference type="AlphaFoldDB" id="A0A7W3P7W4"/>
<keyword evidence="2 5" id="KW-0808">Transferase</keyword>
<keyword evidence="6" id="KW-1185">Reference proteome</keyword>
<dbReference type="Pfam" id="PF13439">
    <property type="entry name" value="Glyco_transf_4"/>
    <property type="match status" value="1"/>
</dbReference>
<accession>A0A7W3P7W4</accession>
<evidence type="ECO:0000256" key="2">
    <source>
        <dbReference type="ARBA" id="ARBA00022679"/>
    </source>
</evidence>
<dbReference type="GO" id="GO:1901137">
    <property type="term" value="P:carbohydrate derivative biosynthetic process"/>
    <property type="evidence" value="ECO:0007669"/>
    <property type="project" value="UniProtKB-ARBA"/>
</dbReference>
<organism evidence="5 6">
    <name type="scientific">Nocardioides ginsengisegetis</name>
    <dbReference type="NCBI Taxonomy" id="661491"/>
    <lineage>
        <taxon>Bacteria</taxon>
        <taxon>Bacillati</taxon>
        <taxon>Actinomycetota</taxon>
        <taxon>Actinomycetes</taxon>
        <taxon>Propionibacteriales</taxon>
        <taxon>Nocardioidaceae</taxon>
        <taxon>Nocardioides</taxon>
    </lineage>
</organism>
<evidence type="ECO:0000259" key="3">
    <source>
        <dbReference type="Pfam" id="PF00534"/>
    </source>
</evidence>
<dbReference type="SUPFAM" id="SSF53756">
    <property type="entry name" value="UDP-Glycosyltransferase/glycogen phosphorylase"/>
    <property type="match status" value="1"/>
</dbReference>
<dbReference type="EMBL" id="JACGXA010000001">
    <property type="protein sequence ID" value="MBA8801837.1"/>
    <property type="molecule type" value="Genomic_DNA"/>
</dbReference>
<comment type="caution">
    <text evidence="5">The sequence shown here is derived from an EMBL/GenBank/DDBJ whole genome shotgun (WGS) entry which is preliminary data.</text>
</comment>
<evidence type="ECO:0000259" key="4">
    <source>
        <dbReference type="Pfam" id="PF13439"/>
    </source>
</evidence>
<reference evidence="5 6" key="1">
    <citation type="submission" date="2020-07" db="EMBL/GenBank/DDBJ databases">
        <title>Sequencing the genomes of 1000 actinobacteria strains.</title>
        <authorList>
            <person name="Klenk H.-P."/>
        </authorList>
    </citation>
    <scope>NUCLEOTIDE SEQUENCE [LARGE SCALE GENOMIC DNA]</scope>
    <source>
        <strain evidence="5 6">DSM 21349</strain>
    </source>
</reference>
<dbReference type="PANTHER" id="PTHR45947">
    <property type="entry name" value="SULFOQUINOVOSYL TRANSFERASE SQD2"/>
    <property type="match status" value="1"/>
</dbReference>
<dbReference type="GO" id="GO:0016758">
    <property type="term" value="F:hexosyltransferase activity"/>
    <property type="evidence" value="ECO:0007669"/>
    <property type="project" value="TreeGrafter"/>
</dbReference>
<dbReference type="Proteomes" id="UP000580910">
    <property type="component" value="Unassembled WGS sequence"/>
</dbReference>
<dbReference type="InterPro" id="IPR001296">
    <property type="entry name" value="Glyco_trans_1"/>
</dbReference>
<evidence type="ECO:0000256" key="1">
    <source>
        <dbReference type="ARBA" id="ARBA00022676"/>
    </source>
</evidence>
<dbReference type="Gene3D" id="3.40.50.2000">
    <property type="entry name" value="Glycogen Phosphorylase B"/>
    <property type="match status" value="2"/>
</dbReference>
<gene>
    <name evidence="5" type="ORF">FB382_000128</name>
</gene>
<feature type="domain" description="Glycosyltransferase subfamily 4-like N-terminal" evidence="4">
    <location>
        <begin position="2"/>
        <end position="164"/>
    </location>
</feature>
<dbReference type="CDD" id="cd03801">
    <property type="entry name" value="GT4_PimA-like"/>
    <property type="match status" value="1"/>
</dbReference>
<dbReference type="InterPro" id="IPR028098">
    <property type="entry name" value="Glyco_trans_4-like_N"/>
</dbReference>
<sequence>MVVLELSTALARAGHLVEIITMRKRATSPHPLEERARAAGVKIVAIRTNWLGPLRLSLRYLLTYLRRARHADVLVVHGFYQTPCLAGGLAARVWRKPSILQPHGVFEAYQESQGSRFKPAFMWLVGRRLLHRFSAVVAAAPSERMGLVRAGAPREAIHVVGFGVPSVEHQQRSTDQYSSRRVLFLSRVAPKKRLDLLIQAVDVLNDRTSRLDLTVCGTGSPEYVEALKEMQRYPDRVHWLGHVEGHERAHVEATHALFCLPTDNENYGLSITEAMAAGLPVLTTAAAGAAEHVLAANAGTVLTAPTGPVELAAALTSMLADPQELAAAGERGARYAARQLSWATIAENWTFLAMSSGPK</sequence>
<evidence type="ECO:0000313" key="5">
    <source>
        <dbReference type="EMBL" id="MBA8801837.1"/>
    </source>
</evidence>
<evidence type="ECO:0000313" key="6">
    <source>
        <dbReference type="Proteomes" id="UP000580910"/>
    </source>
</evidence>
<dbReference type="PANTHER" id="PTHR45947:SF3">
    <property type="entry name" value="SULFOQUINOVOSYL TRANSFERASE SQD2"/>
    <property type="match status" value="1"/>
</dbReference>
<proteinExistence type="predicted"/>
<protein>
    <submittedName>
        <fullName evidence="5">Glycosyltransferase involved in cell wall biosynthesis</fullName>
    </submittedName>
</protein>
<name>A0A7W3P7W4_9ACTN</name>